<keyword evidence="2" id="KW-1185">Reference proteome</keyword>
<reference evidence="1 2" key="1">
    <citation type="submission" date="2016-03" db="EMBL/GenBank/DDBJ databases">
        <title>EvidentialGene: Evidence-directed Construction of Genes on Genomes.</title>
        <authorList>
            <person name="Gilbert D.G."/>
            <person name="Choi J.-H."/>
            <person name="Mockaitis K."/>
            <person name="Colbourne J."/>
            <person name="Pfrender M."/>
        </authorList>
    </citation>
    <scope>NUCLEOTIDE SEQUENCE [LARGE SCALE GENOMIC DNA]</scope>
    <source>
        <strain evidence="1 2">Xinb3</strain>
        <tissue evidence="1">Complete organism</tissue>
    </source>
</reference>
<evidence type="ECO:0000313" key="2">
    <source>
        <dbReference type="Proteomes" id="UP000076858"/>
    </source>
</evidence>
<organism evidence="1 2">
    <name type="scientific">Daphnia magna</name>
    <dbReference type="NCBI Taxonomy" id="35525"/>
    <lineage>
        <taxon>Eukaryota</taxon>
        <taxon>Metazoa</taxon>
        <taxon>Ecdysozoa</taxon>
        <taxon>Arthropoda</taxon>
        <taxon>Crustacea</taxon>
        <taxon>Branchiopoda</taxon>
        <taxon>Diplostraca</taxon>
        <taxon>Cladocera</taxon>
        <taxon>Anomopoda</taxon>
        <taxon>Daphniidae</taxon>
        <taxon>Daphnia</taxon>
    </lineage>
</organism>
<dbReference type="EMBL" id="LRGB01001613">
    <property type="protein sequence ID" value="KZS11005.1"/>
    <property type="molecule type" value="Genomic_DNA"/>
</dbReference>
<evidence type="ECO:0000313" key="1">
    <source>
        <dbReference type="EMBL" id="KZS11005.1"/>
    </source>
</evidence>
<gene>
    <name evidence="1" type="ORF">APZ42_024391</name>
</gene>
<dbReference type="Proteomes" id="UP000076858">
    <property type="component" value="Unassembled WGS sequence"/>
</dbReference>
<name>A0A164U2P0_9CRUS</name>
<comment type="caution">
    <text evidence="1">The sequence shown here is derived from an EMBL/GenBank/DDBJ whole genome shotgun (WGS) entry which is preliminary data.</text>
</comment>
<accession>A0A164U2P0</accession>
<protein>
    <submittedName>
        <fullName evidence="1">Uncharacterized protein</fullName>
    </submittedName>
</protein>
<proteinExistence type="predicted"/>
<dbReference type="AlphaFoldDB" id="A0A164U2P0"/>
<sequence length="113" mass="13106">MYISIDKYLNFVEVRRTRIQQPSGGQTPTTETPRIADDYKASQTPRDQITEKLNYDRSLKECSFEPGDRVLLKEIKSQTGKFYMQLGGPFTIVEKISDLNYLIRRSTEHDKIG</sequence>